<organism evidence="3 4">
    <name type="scientific">Hoyosella altamirensis</name>
    <dbReference type="NCBI Taxonomy" id="616997"/>
    <lineage>
        <taxon>Bacteria</taxon>
        <taxon>Bacillati</taxon>
        <taxon>Actinomycetota</taxon>
        <taxon>Actinomycetes</taxon>
        <taxon>Mycobacteriales</taxon>
        <taxon>Hoyosellaceae</taxon>
        <taxon>Hoyosella</taxon>
    </lineage>
</organism>
<dbReference type="SUPFAM" id="SSF48452">
    <property type="entry name" value="TPR-like"/>
    <property type="match status" value="1"/>
</dbReference>
<dbReference type="EMBL" id="JACHWS010000002">
    <property type="protein sequence ID" value="MBB3037424.1"/>
    <property type="molecule type" value="Genomic_DNA"/>
</dbReference>
<dbReference type="RefSeq" id="WP_064441179.1">
    <property type="nucleotide sequence ID" value="NZ_BDDI01000012.1"/>
</dbReference>
<dbReference type="Pfam" id="PF13374">
    <property type="entry name" value="TPR_10"/>
    <property type="match status" value="1"/>
</dbReference>
<name>A0A839RMP6_9ACTN</name>
<comment type="caution">
    <text evidence="3">The sequence shown here is derived from an EMBL/GenBank/DDBJ whole genome shotgun (WGS) entry which is preliminary data.</text>
</comment>
<dbReference type="PANTHER" id="PTHR47050:SF1">
    <property type="entry name" value="TETRATRICOPEPTIDE REPEAT PROTEIN 24-LIKE"/>
    <property type="match status" value="1"/>
</dbReference>
<dbReference type="SMART" id="SM00028">
    <property type="entry name" value="TPR"/>
    <property type="match status" value="2"/>
</dbReference>
<feature type="region of interest" description="Disordered" evidence="2">
    <location>
        <begin position="1"/>
        <end position="45"/>
    </location>
</feature>
<evidence type="ECO:0000256" key="1">
    <source>
        <dbReference type="PROSITE-ProRule" id="PRU00339"/>
    </source>
</evidence>
<keyword evidence="4" id="KW-1185">Reference proteome</keyword>
<dbReference type="InterPro" id="IPR019734">
    <property type="entry name" value="TPR_rpt"/>
</dbReference>
<dbReference type="OrthoDB" id="3845029at2"/>
<feature type="repeat" description="TPR" evidence="1">
    <location>
        <begin position="133"/>
        <end position="166"/>
    </location>
</feature>
<dbReference type="AlphaFoldDB" id="A0A839RMP6"/>
<proteinExistence type="predicted"/>
<accession>A0A839RMP6</accession>
<dbReference type="Proteomes" id="UP000567922">
    <property type="component" value="Unassembled WGS sequence"/>
</dbReference>
<dbReference type="PROSITE" id="PS50005">
    <property type="entry name" value="TPR"/>
    <property type="match status" value="1"/>
</dbReference>
<keyword evidence="1" id="KW-0802">TPR repeat</keyword>
<dbReference type="Gene3D" id="1.25.40.10">
    <property type="entry name" value="Tetratricopeptide repeat domain"/>
    <property type="match status" value="2"/>
</dbReference>
<evidence type="ECO:0000313" key="4">
    <source>
        <dbReference type="Proteomes" id="UP000567922"/>
    </source>
</evidence>
<dbReference type="InterPro" id="IPR024812">
    <property type="entry name" value="TPR_24"/>
</dbReference>
<reference evidence="3 4" key="1">
    <citation type="submission" date="2020-08" db="EMBL/GenBank/DDBJ databases">
        <title>Sequencing the genomes of 1000 actinobacteria strains.</title>
        <authorList>
            <person name="Klenk H.-P."/>
        </authorList>
    </citation>
    <scope>NUCLEOTIDE SEQUENCE [LARGE SCALE GENOMIC DNA]</scope>
    <source>
        <strain evidence="3 4">DSM 45258</strain>
    </source>
</reference>
<dbReference type="Pfam" id="PF13424">
    <property type="entry name" value="TPR_12"/>
    <property type="match status" value="1"/>
</dbReference>
<feature type="compositionally biased region" description="Basic and acidic residues" evidence="2">
    <location>
        <begin position="34"/>
        <end position="45"/>
    </location>
</feature>
<evidence type="ECO:0000313" key="3">
    <source>
        <dbReference type="EMBL" id="MBB3037424.1"/>
    </source>
</evidence>
<dbReference type="PANTHER" id="PTHR47050">
    <property type="entry name" value="TETRATRICOPEPTIDE REPEAT PROTEIN 24"/>
    <property type="match status" value="1"/>
</dbReference>
<gene>
    <name evidence="3" type="ORF">FHU29_001873</name>
</gene>
<sequence>MSVEPSGPAGNTENSAPHQPDPQVTPEAVSKDPVTQRREAREHGDRDAIVVASRTLWQQLMRSGDRRAISALIADLRTERDVGRTDGDVSYQALCDSTLGLVYTRSGDFDAGEDAYRSAVRGYRSLENDAEVAGVRYHLGCLYAQSGRTDEARQQFQAALSTFRDKKMGAWFAQANLRLADTLTSGDAQRIRHLKEALGVFVGAKRDREAADCATKLADSYAQAGNKKIAEQLYHEASNLYEKVSAPPAHADVLVRTAFFLSHHQRDREAEFYFSLALDASLSAGAIPLVALCDAGTALAWDRVSLMSYSRENILSHGVALMLPSLLYFDAVSPASDTAGENSAASWHSILSDLLSWCVAALPRNEHTESLHHEIAKFAAERGYLTSPAEPKPRRKLRKYRIATPDVTPRLAELHRLLRTSTIAAADNWPQDSGSEGLTRYVRVARRRYSPAVSDGNRGGDSL</sequence>
<dbReference type="InterPro" id="IPR011990">
    <property type="entry name" value="TPR-like_helical_dom_sf"/>
</dbReference>
<evidence type="ECO:0000256" key="2">
    <source>
        <dbReference type="SAM" id="MobiDB-lite"/>
    </source>
</evidence>
<protein>
    <submittedName>
        <fullName evidence="3">Tetratricopeptide (TPR) repeat protein</fullName>
    </submittedName>
</protein>